<dbReference type="RefSeq" id="WP_079607683.1">
    <property type="nucleotide sequence ID" value="NZ_LT670817.1"/>
</dbReference>
<dbReference type="Proteomes" id="UP000189796">
    <property type="component" value="Chromosome I"/>
</dbReference>
<sequence>MLAPSSGLLRTGLALKLNQIKLATRSYLRDRTNQATGTVTSYAVAAGLFAAAGIFLLAAFLVGTAALFRWIEINYGMFQAFGVVGALLLVIAAICAGLAASRLKRPPPHFPTLASRLRVAIKASPIKPDQIEAARDTAAAILKAPSAPVSRPRRRLKSGTRPTPDNKRLSAGLILIATLLGWAAARRRQQTRRTEA</sequence>
<keyword evidence="2" id="KW-1133">Transmembrane helix</keyword>
<evidence type="ECO:0000256" key="2">
    <source>
        <dbReference type="SAM" id="Phobius"/>
    </source>
</evidence>
<dbReference type="EMBL" id="LT670817">
    <property type="protein sequence ID" value="SHH91491.1"/>
    <property type="molecule type" value="Genomic_DNA"/>
</dbReference>
<feature type="transmembrane region" description="Helical" evidence="2">
    <location>
        <begin position="80"/>
        <end position="100"/>
    </location>
</feature>
<protein>
    <submittedName>
        <fullName evidence="3">PEP-CTERM protein-sorting domain-containing protein</fullName>
    </submittedName>
</protein>
<name>A0A1M5WVG6_9BRAD</name>
<evidence type="ECO:0000313" key="4">
    <source>
        <dbReference type="Proteomes" id="UP000189796"/>
    </source>
</evidence>
<gene>
    <name evidence="3" type="ORF">SAMN05443248_6829</name>
</gene>
<feature type="region of interest" description="Disordered" evidence="1">
    <location>
        <begin position="146"/>
        <end position="167"/>
    </location>
</feature>
<evidence type="ECO:0000313" key="3">
    <source>
        <dbReference type="EMBL" id="SHH91491.1"/>
    </source>
</evidence>
<accession>A0A1M5WVG6</accession>
<dbReference type="OrthoDB" id="8255604at2"/>
<keyword evidence="2" id="KW-0812">Transmembrane</keyword>
<feature type="transmembrane region" description="Helical" evidence="2">
    <location>
        <begin position="42"/>
        <end position="68"/>
    </location>
</feature>
<feature type="transmembrane region" description="Helical" evidence="2">
    <location>
        <begin position="169"/>
        <end position="185"/>
    </location>
</feature>
<reference evidence="3 4" key="1">
    <citation type="submission" date="2016-11" db="EMBL/GenBank/DDBJ databases">
        <authorList>
            <person name="Jaros S."/>
            <person name="Januszkiewicz K."/>
            <person name="Wedrychowicz H."/>
        </authorList>
    </citation>
    <scope>NUCLEOTIDE SEQUENCE [LARGE SCALE GENOMIC DNA]</scope>
    <source>
        <strain evidence="3 4">GAS138</strain>
    </source>
</reference>
<keyword evidence="2" id="KW-0472">Membrane</keyword>
<proteinExistence type="predicted"/>
<organism evidence="3 4">
    <name type="scientific">Bradyrhizobium erythrophlei</name>
    <dbReference type="NCBI Taxonomy" id="1437360"/>
    <lineage>
        <taxon>Bacteria</taxon>
        <taxon>Pseudomonadati</taxon>
        <taxon>Pseudomonadota</taxon>
        <taxon>Alphaproteobacteria</taxon>
        <taxon>Hyphomicrobiales</taxon>
        <taxon>Nitrobacteraceae</taxon>
        <taxon>Bradyrhizobium</taxon>
    </lineage>
</organism>
<dbReference type="Pfam" id="PF07332">
    <property type="entry name" value="Phage_holin_3_6"/>
    <property type="match status" value="1"/>
</dbReference>
<dbReference type="InterPro" id="IPR009937">
    <property type="entry name" value="Phage_holin_3_6"/>
</dbReference>
<dbReference type="AlphaFoldDB" id="A0A1M5WVG6"/>
<evidence type="ECO:0000256" key="1">
    <source>
        <dbReference type="SAM" id="MobiDB-lite"/>
    </source>
</evidence>